<keyword evidence="8" id="KW-0648">Protein biosynthesis</keyword>
<evidence type="ECO:0000256" key="2">
    <source>
        <dbReference type="ARBA" id="ARBA00009573"/>
    </source>
</evidence>
<feature type="compositionally biased region" description="Polar residues" evidence="9">
    <location>
        <begin position="424"/>
        <end position="435"/>
    </location>
</feature>
<dbReference type="InterPro" id="IPR011387">
    <property type="entry name" value="TIF2A"/>
</dbReference>
<evidence type="ECO:0000313" key="11">
    <source>
        <dbReference type="EMBL" id="KAK2160850.1"/>
    </source>
</evidence>
<evidence type="ECO:0000256" key="1">
    <source>
        <dbReference type="ARBA" id="ARBA00003993"/>
    </source>
</evidence>
<feature type="region of interest" description="Disordered" evidence="9">
    <location>
        <begin position="367"/>
        <end position="395"/>
    </location>
</feature>
<feature type="domain" description="Translation initiation factor beta propellor-like" evidence="10">
    <location>
        <begin position="281"/>
        <end position="358"/>
    </location>
</feature>
<comment type="similarity">
    <text evidence="2">Belongs to the WD repeat EIF2A family.</text>
</comment>
<dbReference type="GO" id="GO:0022627">
    <property type="term" value="C:cytosolic small ribosomal subunit"/>
    <property type="evidence" value="ECO:0007669"/>
    <property type="project" value="TreeGrafter"/>
</dbReference>
<dbReference type="GO" id="GO:0006417">
    <property type="term" value="P:regulation of translation"/>
    <property type="evidence" value="ECO:0007669"/>
    <property type="project" value="UniProtKB-KW"/>
</dbReference>
<feature type="domain" description="Translation initiation factor beta propellor-like" evidence="10">
    <location>
        <begin position="204"/>
        <end position="280"/>
    </location>
</feature>
<comment type="caution">
    <text evidence="11">The sequence shown here is derived from an EMBL/GenBank/DDBJ whole genome shotgun (WGS) entry which is preliminary data.</text>
</comment>
<dbReference type="PANTHER" id="PTHR13227">
    <property type="entry name" value="EUKARYOTIC TRANSLATION INITIATION FACTOR 2A"/>
    <property type="match status" value="1"/>
</dbReference>
<dbReference type="SUPFAM" id="SSF82171">
    <property type="entry name" value="DPP6 N-terminal domain-like"/>
    <property type="match status" value="1"/>
</dbReference>
<evidence type="ECO:0000256" key="4">
    <source>
        <dbReference type="ARBA" id="ARBA00022540"/>
    </source>
</evidence>
<dbReference type="Pfam" id="PF08662">
    <property type="entry name" value="eIF2A"/>
    <property type="match status" value="2"/>
</dbReference>
<keyword evidence="7" id="KW-0810">Translation regulation</keyword>
<dbReference type="GO" id="GO:0043022">
    <property type="term" value="F:ribosome binding"/>
    <property type="evidence" value="ECO:0007669"/>
    <property type="project" value="TreeGrafter"/>
</dbReference>
<accession>A0AAD9JY48</accession>
<comment type="function">
    <text evidence="1">Functions in the early steps of protein synthesis of a small number of specific mRNAs. Acts by directing the binding of methionyl-tRNAi to 40S ribosomal subunits. In contrast to the eIF-2 complex, it binds methionyl-tRNAi to 40S subunits in a codon-dependent manner, whereas the eIF-2 complex binds methionyl-tRNAi to 40S subunits in a GTP-dependent manner.</text>
</comment>
<dbReference type="Gene3D" id="2.130.10.10">
    <property type="entry name" value="YVTN repeat-like/Quinoprotein amine dehydrogenase"/>
    <property type="match status" value="1"/>
</dbReference>
<dbReference type="InterPro" id="IPR015943">
    <property type="entry name" value="WD40/YVTN_repeat-like_dom_sf"/>
</dbReference>
<protein>
    <recommendedName>
        <fullName evidence="3">Eukaryotic translation initiation factor 2A</fullName>
    </recommendedName>
</protein>
<evidence type="ECO:0000313" key="12">
    <source>
        <dbReference type="Proteomes" id="UP001208570"/>
    </source>
</evidence>
<feature type="compositionally biased region" description="Polar residues" evidence="9">
    <location>
        <begin position="379"/>
        <end position="389"/>
    </location>
</feature>
<keyword evidence="5" id="KW-0853">WD repeat</keyword>
<reference evidence="11" key="1">
    <citation type="journal article" date="2023" name="Mol. Biol. Evol.">
        <title>Third-Generation Sequencing Reveals the Adaptive Role of the Epigenome in Three Deep-Sea Polychaetes.</title>
        <authorList>
            <person name="Perez M."/>
            <person name="Aroh O."/>
            <person name="Sun Y."/>
            <person name="Lan Y."/>
            <person name="Juniper S.K."/>
            <person name="Young C.R."/>
            <person name="Angers B."/>
            <person name="Qian P.Y."/>
        </authorList>
    </citation>
    <scope>NUCLEOTIDE SEQUENCE</scope>
    <source>
        <strain evidence="11">P08H-3</strain>
    </source>
</reference>
<dbReference type="AlphaFoldDB" id="A0AAD9JY48"/>
<organism evidence="11 12">
    <name type="scientific">Paralvinella palmiformis</name>
    <dbReference type="NCBI Taxonomy" id="53620"/>
    <lineage>
        <taxon>Eukaryota</taxon>
        <taxon>Metazoa</taxon>
        <taxon>Spiralia</taxon>
        <taxon>Lophotrochozoa</taxon>
        <taxon>Annelida</taxon>
        <taxon>Polychaeta</taxon>
        <taxon>Sedentaria</taxon>
        <taxon>Canalipalpata</taxon>
        <taxon>Terebellida</taxon>
        <taxon>Terebelliformia</taxon>
        <taxon>Alvinellidae</taxon>
        <taxon>Paralvinella</taxon>
    </lineage>
</organism>
<dbReference type="GO" id="GO:0003729">
    <property type="term" value="F:mRNA binding"/>
    <property type="evidence" value="ECO:0007669"/>
    <property type="project" value="TreeGrafter"/>
</dbReference>
<dbReference type="GO" id="GO:0000049">
    <property type="term" value="F:tRNA binding"/>
    <property type="evidence" value="ECO:0007669"/>
    <property type="project" value="TreeGrafter"/>
</dbReference>
<keyword evidence="12" id="KW-1185">Reference proteome</keyword>
<evidence type="ECO:0000256" key="7">
    <source>
        <dbReference type="ARBA" id="ARBA00022845"/>
    </source>
</evidence>
<name>A0AAD9JY48_9ANNE</name>
<evidence type="ECO:0000256" key="3">
    <source>
        <dbReference type="ARBA" id="ARBA00013819"/>
    </source>
</evidence>
<dbReference type="PANTHER" id="PTHR13227:SF0">
    <property type="entry name" value="EUKARYOTIC TRANSLATION INITIATION FACTOR 2A"/>
    <property type="match status" value="1"/>
</dbReference>
<keyword evidence="6" id="KW-0677">Repeat</keyword>
<feature type="compositionally biased region" description="Polar residues" evidence="9">
    <location>
        <begin position="459"/>
        <end position="482"/>
    </location>
</feature>
<dbReference type="GO" id="GO:0003743">
    <property type="term" value="F:translation initiation factor activity"/>
    <property type="evidence" value="ECO:0007669"/>
    <property type="project" value="UniProtKB-KW"/>
</dbReference>
<dbReference type="EMBL" id="JAODUP010000126">
    <property type="protein sequence ID" value="KAK2160850.1"/>
    <property type="molecule type" value="Genomic_DNA"/>
</dbReference>
<evidence type="ECO:0000256" key="6">
    <source>
        <dbReference type="ARBA" id="ARBA00022737"/>
    </source>
</evidence>
<evidence type="ECO:0000256" key="9">
    <source>
        <dbReference type="SAM" id="MobiDB-lite"/>
    </source>
</evidence>
<keyword evidence="4" id="KW-0396">Initiation factor</keyword>
<evidence type="ECO:0000259" key="10">
    <source>
        <dbReference type="Pfam" id="PF08662"/>
    </source>
</evidence>
<feature type="region of interest" description="Disordered" evidence="9">
    <location>
        <begin position="417"/>
        <end position="495"/>
    </location>
</feature>
<feature type="compositionally biased region" description="Basic and acidic residues" evidence="9">
    <location>
        <begin position="448"/>
        <end position="458"/>
    </location>
</feature>
<evidence type="ECO:0000256" key="5">
    <source>
        <dbReference type="ARBA" id="ARBA00022574"/>
    </source>
</evidence>
<proteinExistence type="inferred from homology"/>
<sequence length="539" mass="60337">MGIFGIVLKAVLRLDERTVQGSQGIRIFNGPPDCNPNQNFERISIKTCKVMCFNQDGSLFAYSDGNRVCILGTEDYQPVLELDKPRTTSVAFSPKSTMIATWEPYAGKITLLYCYSSRCPQWSVDEELCGRNVNNEIQFYEKNQFETPVQKLHLQKVEQFRLTAKSPPPYHIAAYVPGSKGQPSFVRIYRYPNFAGPQAALANKSFYKADKVDLLWNDKGTGLLLLTATESSTESYYGEQGLYFVGTDGQSCLVPRQKNGPIYSAEWSPKSNEFVVVYGSGFGNLGGNMEFWDVKDKKLIGKTEARDSTYFEWSPDGKHAVTATTSPRLRVSNGFRLWDFLASLIYEESMPDGEDLFHVRWQTAAPGVHPEPKIPTGGATKTGTPQESAKPSVYVPPALRNKSLLAAAAITSKYRQQYEPASNVKYSEQAPESLSKTALKNKKKREAKAKARATEVKSEVSQPTSDAKQTNPEQTSSGTFVSSGDPEKDKKIRNINKKLQQIQKLKEQQSTGKKLELNQMEKMKTEEILLKELEDLLLE</sequence>
<dbReference type="Proteomes" id="UP001208570">
    <property type="component" value="Unassembled WGS sequence"/>
</dbReference>
<gene>
    <name evidence="11" type="ORF">LSH36_126g06021</name>
</gene>
<dbReference type="InterPro" id="IPR013979">
    <property type="entry name" value="TIF_beta_prop-like"/>
</dbReference>
<evidence type="ECO:0000256" key="8">
    <source>
        <dbReference type="ARBA" id="ARBA00022917"/>
    </source>
</evidence>